<sequence>MRSKKKGVTASALGPRYTTDCNASANCLPPRQPSKGPPHQRAGCPATLPTGVHSRRRLNTPNTKLPGTRHSDLPLGRLSFCVVFTARTEDECVASEVTRH</sequence>
<proteinExistence type="predicted"/>
<reference evidence="2 3" key="1">
    <citation type="journal article" date="2019" name="Commun. Biol.">
        <title>The bagworm genome reveals a unique fibroin gene that provides high tensile strength.</title>
        <authorList>
            <person name="Kono N."/>
            <person name="Nakamura H."/>
            <person name="Ohtoshi R."/>
            <person name="Tomita M."/>
            <person name="Numata K."/>
            <person name="Arakawa K."/>
        </authorList>
    </citation>
    <scope>NUCLEOTIDE SEQUENCE [LARGE SCALE GENOMIC DNA]</scope>
</reference>
<evidence type="ECO:0000313" key="3">
    <source>
        <dbReference type="Proteomes" id="UP000299102"/>
    </source>
</evidence>
<evidence type="ECO:0000313" key="2">
    <source>
        <dbReference type="EMBL" id="GBP61733.1"/>
    </source>
</evidence>
<accession>A0A4C1XEY4</accession>
<keyword evidence="3" id="KW-1185">Reference proteome</keyword>
<gene>
    <name evidence="2" type="ORF">EVAR_31061_1</name>
</gene>
<comment type="caution">
    <text evidence="2">The sequence shown here is derived from an EMBL/GenBank/DDBJ whole genome shotgun (WGS) entry which is preliminary data.</text>
</comment>
<name>A0A4C1XEY4_EUMVA</name>
<dbReference type="AlphaFoldDB" id="A0A4C1XEY4"/>
<dbReference type="EMBL" id="BGZK01000821">
    <property type="protein sequence ID" value="GBP61733.1"/>
    <property type="molecule type" value="Genomic_DNA"/>
</dbReference>
<feature type="region of interest" description="Disordered" evidence="1">
    <location>
        <begin position="1"/>
        <end position="71"/>
    </location>
</feature>
<evidence type="ECO:0000256" key="1">
    <source>
        <dbReference type="SAM" id="MobiDB-lite"/>
    </source>
</evidence>
<protein>
    <submittedName>
        <fullName evidence="2">Uncharacterized protein</fullName>
    </submittedName>
</protein>
<dbReference type="Proteomes" id="UP000299102">
    <property type="component" value="Unassembled WGS sequence"/>
</dbReference>
<organism evidence="2 3">
    <name type="scientific">Eumeta variegata</name>
    <name type="common">Bagworm moth</name>
    <name type="synonym">Eumeta japonica</name>
    <dbReference type="NCBI Taxonomy" id="151549"/>
    <lineage>
        <taxon>Eukaryota</taxon>
        <taxon>Metazoa</taxon>
        <taxon>Ecdysozoa</taxon>
        <taxon>Arthropoda</taxon>
        <taxon>Hexapoda</taxon>
        <taxon>Insecta</taxon>
        <taxon>Pterygota</taxon>
        <taxon>Neoptera</taxon>
        <taxon>Endopterygota</taxon>
        <taxon>Lepidoptera</taxon>
        <taxon>Glossata</taxon>
        <taxon>Ditrysia</taxon>
        <taxon>Tineoidea</taxon>
        <taxon>Psychidae</taxon>
        <taxon>Oiketicinae</taxon>
        <taxon>Eumeta</taxon>
    </lineage>
</organism>